<reference evidence="9" key="2">
    <citation type="submission" date="2025-09" db="UniProtKB">
        <authorList>
            <consortium name="Ensembl"/>
        </authorList>
    </citation>
    <scope>IDENTIFICATION</scope>
</reference>
<evidence type="ECO:0000256" key="6">
    <source>
        <dbReference type="ARBA" id="ARBA00022889"/>
    </source>
</evidence>
<evidence type="ECO:0000256" key="5">
    <source>
        <dbReference type="ARBA" id="ARBA00022737"/>
    </source>
</evidence>
<dbReference type="PANTHER" id="PTHR24020:SF13">
    <property type="entry name" value="COLLAGEN ALPHA-3(VI) CHAIN"/>
    <property type="match status" value="1"/>
</dbReference>
<feature type="domain" description="VWFA" evidence="8">
    <location>
        <begin position="36"/>
        <end position="209"/>
    </location>
</feature>
<dbReference type="Proteomes" id="UP000694620">
    <property type="component" value="Unassembled WGS sequence"/>
</dbReference>
<dbReference type="GO" id="GO:0007155">
    <property type="term" value="P:cell adhesion"/>
    <property type="evidence" value="ECO:0007669"/>
    <property type="project" value="UniProtKB-KW"/>
</dbReference>
<dbReference type="PRINTS" id="PR00453">
    <property type="entry name" value="VWFADOMAIN"/>
</dbReference>
<dbReference type="PROSITE" id="PS50234">
    <property type="entry name" value="VWFA"/>
    <property type="match status" value="2"/>
</dbReference>
<keyword evidence="5" id="KW-0677">Repeat</keyword>
<keyword evidence="10" id="KW-1185">Reference proteome</keyword>
<dbReference type="FunFam" id="3.40.50.410:FF:000003">
    <property type="entry name" value="Collagen type VI alpha 3 chain"/>
    <property type="match status" value="2"/>
</dbReference>
<evidence type="ECO:0000313" key="9">
    <source>
        <dbReference type="Ensembl" id="ENSECRP00000032859.1"/>
    </source>
</evidence>
<keyword evidence="6" id="KW-0130">Cell adhesion</keyword>
<protein>
    <recommendedName>
        <fullName evidence="8">VWFA domain-containing protein</fullName>
    </recommendedName>
</protein>
<dbReference type="InterPro" id="IPR036465">
    <property type="entry name" value="vWFA_dom_sf"/>
</dbReference>
<dbReference type="GeneTree" id="ENSGT00940000156462"/>
<dbReference type="InterPro" id="IPR050525">
    <property type="entry name" value="ECM_Assembly_Org"/>
</dbReference>
<proteinExistence type="predicted"/>
<organism evidence="9 10">
    <name type="scientific">Erpetoichthys calabaricus</name>
    <name type="common">Rope fish</name>
    <name type="synonym">Calamoichthys calabaricus</name>
    <dbReference type="NCBI Taxonomy" id="27687"/>
    <lineage>
        <taxon>Eukaryota</taxon>
        <taxon>Metazoa</taxon>
        <taxon>Chordata</taxon>
        <taxon>Craniata</taxon>
        <taxon>Vertebrata</taxon>
        <taxon>Euteleostomi</taxon>
        <taxon>Actinopterygii</taxon>
        <taxon>Polypteriformes</taxon>
        <taxon>Polypteridae</taxon>
        <taxon>Erpetoichthys</taxon>
    </lineage>
</organism>
<evidence type="ECO:0000256" key="7">
    <source>
        <dbReference type="ARBA" id="ARBA00023119"/>
    </source>
</evidence>
<keyword evidence="7" id="KW-0176">Collagen</keyword>
<keyword evidence="4" id="KW-0732">Signal</keyword>
<dbReference type="PANTHER" id="PTHR24020">
    <property type="entry name" value="COLLAGEN ALPHA"/>
    <property type="match status" value="1"/>
</dbReference>
<keyword evidence="2" id="KW-0964">Secreted</keyword>
<sequence length="424" mass="47157">MERRGWRQQVLSFIWAWKCNCRSSVPVPRSTQESTDLLFVIDGSDNIGAANFPLVRDFVLNFIDNLEVGEDMIRVAVMQYSNEPQTEFYLNTYSTKTQVLDAVKELRFKGGEEANLGAALDAVLQTHFTEGAGGRADEGVPQTVVVVSAGKSTDDFRLGEMALKQASIYTFGVGAGITESSELEQIATDPSFVFSTPDLSAIDVLQDQLLPYVRGVYWCTHLFLFSSTDQKDIVFLIDGSNNVGDDFPKFIRRMSNSLEVEEDKVRIAVVQYSDDAKTHFNLNTHKTQKAVHKGGRPLNTGAALQFVKDNVFTRSAGSRYNDGVPQVLILLTGERSGDDIRGAVNALKQSGILMFSVEVNNADLPELQTISHKPTYVFALLPAVSQAIDKKYWISHLPPWVKGKNWPQRRRVESLDCEPCESLS</sequence>
<dbReference type="Ensembl" id="ENSECRT00000033582.1">
    <property type="protein sequence ID" value="ENSECRP00000032859.1"/>
    <property type="gene ID" value="ENSECRG00000022251.1"/>
</dbReference>
<name>A0A8C4THM4_ERPCA</name>
<dbReference type="AlphaFoldDB" id="A0A8C4THM4"/>
<dbReference type="SMART" id="SM00327">
    <property type="entry name" value="VWA"/>
    <property type="match status" value="2"/>
</dbReference>
<dbReference type="GO" id="GO:0005615">
    <property type="term" value="C:extracellular space"/>
    <property type="evidence" value="ECO:0007669"/>
    <property type="project" value="TreeGrafter"/>
</dbReference>
<dbReference type="SUPFAM" id="SSF53300">
    <property type="entry name" value="vWA-like"/>
    <property type="match status" value="2"/>
</dbReference>
<dbReference type="InterPro" id="IPR002035">
    <property type="entry name" value="VWF_A"/>
</dbReference>
<evidence type="ECO:0000256" key="3">
    <source>
        <dbReference type="ARBA" id="ARBA00022530"/>
    </source>
</evidence>
<evidence type="ECO:0000259" key="8">
    <source>
        <dbReference type="PROSITE" id="PS50234"/>
    </source>
</evidence>
<evidence type="ECO:0000256" key="2">
    <source>
        <dbReference type="ARBA" id="ARBA00022525"/>
    </source>
</evidence>
<reference evidence="9" key="1">
    <citation type="submission" date="2025-08" db="UniProtKB">
        <authorList>
            <consortium name="Ensembl"/>
        </authorList>
    </citation>
    <scope>IDENTIFICATION</scope>
</reference>
<dbReference type="GO" id="GO:0005581">
    <property type="term" value="C:collagen trimer"/>
    <property type="evidence" value="ECO:0007669"/>
    <property type="project" value="UniProtKB-KW"/>
</dbReference>
<comment type="subcellular location">
    <subcellularLocation>
        <location evidence="1">Secreted</location>
        <location evidence="1">Extracellular space</location>
        <location evidence="1">Extracellular matrix</location>
    </subcellularLocation>
</comment>
<evidence type="ECO:0000313" key="10">
    <source>
        <dbReference type="Proteomes" id="UP000694620"/>
    </source>
</evidence>
<keyword evidence="3" id="KW-0272">Extracellular matrix</keyword>
<dbReference type="Gene3D" id="3.40.50.410">
    <property type="entry name" value="von Willebrand factor, type A domain"/>
    <property type="match status" value="2"/>
</dbReference>
<evidence type="ECO:0000256" key="1">
    <source>
        <dbReference type="ARBA" id="ARBA00004498"/>
    </source>
</evidence>
<dbReference type="Pfam" id="PF00092">
    <property type="entry name" value="VWA"/>
    <property type="match status" value="2"/>
</dbReference>
<accession>A0A8C4THM4</accession>
<feature type="domain" description="VWFA" evidence="8">
    <location>
        <begin position="232"/>
        <end position="397"/>
    </location>
</feature>
<evidence type="ECO:0000256" key="4">
    <source>
        <dbReference type="ARBA" id="ARBA00022729"/>
    </source>
</evidence>